<gene>
    <name evidence="1" type="ordered locus">Cd36_50020</name>
    <name evidence="2" type="ORF">CD36_50020</name>
</gene>
<dbReference type="CGD" id="CAL0000165587">
    <property type="gene designation" value="Cd36_50020"/>
</dbReference>
<keyword evidence="3" id="KW-1185">Reference proteome</keyword>
<dbReference type="RefSeq" id="XP_002420310.1">
    <property type="nucleotide sequence ID" value="XM_002420265.1"/>
</dbReference>
<dbReference type="GeneID" id="8048065"/>
<organism evidence="2 3">
    <name type="scientific">Candida dubliniensis (strain CD36 / ATCC MYA-646 / CBS 7987 / NCPF 3949 / NRRL Y-17841)</name>
    <name type="common">Yeast</name>
    <dbReference type="NCBI Taxonomy" id="573826"/>
    <lineage>
        <taxon>Eukaryota</taxon>
        <taxon>Fungi</taxon>
        <taxon>Dikarya</taxon>
        <taxon>Ascomycota</taxon>
        <taxon>Saccharomycotina</taxon>
        <taxon>Pichiomycetes</taxon>
        <taxon>Debaryomycetaceae</taxon>
        <taxon>Candida/Lodderomyces clade</taxon>
        <taxon>Candida</taxon>
    </lineage>
</organism>
<sequence>MSHMSESNSITYDDTFLSPLDNPNIHTIIHERREDIEHVINENRPNTIFETHVEPPRTISSSGIIDHTNFRHRADPTWQVIPDAVNHLPLPAHF</sequence>
<dbReference type="Proteomes" id="UP000002605">
    <property type="component" value="Chromosome 5"/>
</dbReference>
<dbReference type="AlphaFoldDB" id="B9WGU6"/>
<evidence type="ECO:0000313" key="1">
    <source>
        <dbReference type="CGD" id="CAL0000165587"/>
    </source>
</evidence>
<accession>B9WGU6</accession>
<dbReference type="KEGG" id="cdu:CD36_50020"/>
<name>B9WGU6_CANDC</name>
<proteinExistence type="predicted"/>
<dbReference type="VEuPathDB" id="FungiDB:CD36_50020"/>
<evidence type="ECO:0000313" key="2">
    <source>
        <dbReference type="EMBL" id="CAX41384.1"/>
    </source>
</evidence>
<dbReference type="HOGENOM" id="CLU_2385920_0_0_1"/>
<protein>
    <submittedName>
        <fullName evidence="2">Retrotransposon Tca4 polyprotein, putative</fullName>
    </submittedName>
</protein>
<reference evidence="2 3" key="1">
    <citation type="journal article" date="2009" name="Genome Res.">
        <title>Comparative genomics of the fungal pathogens Candida dubliniensis and Candida albicans.</title>
        <authorList>
            <person name="Jackson A.P."/>
            <person name="Gamble J.A."/>
            <person name="Yeomans T."/>
            <person name="Moran G.P."/>
            <person name="Saunders D."/>
            <person name="Harris D."/>
            <person name="Aslett M."/>
            <person name="Barrell J.F."/>
            <person name="Butler G."/>
            <person name="Citiulo F."/>
            <person name="Coleman D.C."/>
            <person name="de Groot P.W.J."/>
            <person name="Goodwin T.J."/>
            <person name="Quail M.A."/>
            <person name="McQuillan J."/>
            <person name="Munro C.A."/>
            <person name="Pain A."/>
            <person name="Poulter R.T."/>
            <person name="Rajandream M.A."/>
            <person name="Renauld H."/>
            <person name="Spiering M.J."/>
            <person name="Tivey A."/>
            <person name="Gow N.A.R."/>
            <person name="Barrell B."/>
            <person name="Sullivan D.J."/>
            <person name="Berriman M."/>
        </authorList>
    </citation>
    <scope>NUCLEOTIDE SEQUENCE [LARGE SCALE GENOMIC DNA]</scope>
    <source>
        <strain evidence="3">CD36 / ATCC MYA-646 / CBS 7987 / NCPF 3949 / NRRL Y-17841</strain>
    </source>
</reference>
<dbReference type="EMBL" id="FM992692">
    <property type="protein sequence ID" value="CAX41384.1"/>
    <property type="molecule type" value="Genomic_DNA"/>
</dbReference>
<evidence type="ECO:0000313" key="3">
    <source>
        <dbReference type="Proteomes" id="UP000002605"/>
    </source>
</evidence>